<evidence type="ECO:0000256" key="1">
    <source>
        <dbReference type="ARBA" id="ARBA00004141"/>
    </source>
</evidence>
<organism evidence="7 8">
    <name type="scientific">Penicillium freii</name>
    <dbReference type="NCBI Taxonomy" id="48697"/>
    <lineage>
        <taxon>Eukaryota</taxon>
        <taxon>Fungi</taxon>
        <taxon>Dikarya</taxon>
        <taxon>Ascomycota</taxon>
        <taxon>Pezizomycotina</taxon>
        <taxon>Eurotiomycetes</taxon>
        <taxon>Eurotiomycetidae</taxon>
        <taxon>Eurotiales</taxon>
        <taxon>Aspergillaceae</taxon>
        <taxon>Penicillium</taxon>
    </lineage>
</organism>
<dbReference type="GO" id="GO:0015707">
    <property type="term" value="P:nitrite transport"/>
    <property type="evidence" value="ECO:0007669"/>
    <property type="project" value="TreeGrafter"/>
</dbReference>
<evidence type="ECO:0000256" key="6">
    <source>
        <dbReference type="SAM" id="Phobius"/>
    </source>
</evidence>
<evidence type="ECO:0000256" key="2">
    <source>
        <dbReference type="ARBA" id="ARBA00022692"/>
    </source>
</evidence>
<dbReference type="AlphaFoldDB" id="A0A101M7N9"/>
<keyword evidence="2 6" id="KW-0812">Transmembrane</keyword>
<comment type="subcellular location">
    <subcellularLocation>
        <location evidence="1">Membrane</location>
        <topology evidence="1">Multi-pass membrane protein</topology>
    </subcellularLocation>
</comment>
<dbReference type="Gene3D" id="1.20.1080.10">
    <property type="entry name" value="Glycerol uptake facilitator protein"/>
    <property type="match status" value="1"/>
</dbReference>
<evidence type="ECO:0000256" key="4">
    <source>
        <dbReference type="ARBA" id="ARBA00023136"/>
    </source>
</evidence>
<name>A0A101M7N9_PENFR</name>
<dbReference type="InterPro" id="IPR023271">
    <property type="entry name" value="Aquaporin-like"/>
</dbReference>
<feature type="transmembrane region" description="Helical" evidence="6">
    <location>
        <begin position="63"/>
        <end position="82"/>
    </location>
</feature>
<evidence type="ECO:0000313" key="8">
    <source>
        <dbReference type="Proteomes" id="UP000055045"/>
    </source>
</evidence>
<comment type="similarity">
    <text evidence="5">Belongs to the FNT transporter (TC 1.A.16) family.</text>
</comment>
<comment type="caution">
    <text evidence="7">The sequence shown here is derived from an EMBL/GenBank/DDBJ whole genome shotgun (WGS) entry which is preliminary data.</text>
</comment>
<evidence type="ECO:0000256" key="5">
    <source>
        <dbReference type="ARBA" id="ARBA00049660"/>
    </source>
</evidence>
<keyword evidence="4 6" id="KW-0472">Membrane</keyword>
<reference evidence="7 8" key="1">
    <citation type="submission" date="2015-10" db="EMBL/GenBank/DDBJ databases">
        <title>Genome sequencing of Penicillium freii.</title>
        <authorList>
            <person name="Nguyen H.D."/>
            <person name="Visagie C.M."/>
            <person name="Seifert K.A."/>
        </authorList>
    </citation>
    <scope>NUCLEOTIDE SEQUENCE [LARGE SCALE GENOMIC DNA]</scope>
    <source>
        <strain evidence="7 8">DAOM 242723</strain>
    </source>
</reference>
<dbReference type="Pfam" id="PF01226">
    <property type="entry name" value="Form_Nir_trans"/>
    <property type="match status" value="1"/>
</dbReference>
<dbReference type="Proteomes" id="UP000055045">
    <property type="component" value="Unassembled WGS sequence"/>
</dbReference>
<feature type="transmembrane region" description="Helical" evidence="6">
    <location>
        <begin position="30"/>
        <end position="57"/>
    </location>
</feature>
<dbReference type="PANTHER" id="PTHR30520:SF6">
    <property type="entry name" value="FORMATE_NITRATE FAMILY TRANSPORTER (EUROFUNG)"/>
    <property type="match status" value="1"/>
</dbReference>
<keyword evidence="8" id="KW-1185">Reference proteome</keyword>
<proteinExistence type="inferred from homology"/>
<accession>A0A101M7N9</accession>
<gene>
    <name evidence="7" type="ORF">ACN42_g11807</name>
</gene>
<sequence length="127" mass="13973">MTFDAFSPHEVIEAISKSGAHKGNMRLDKVFFSAVSAGCLLAFACGTTLSTTAAPWFQDNAPGLIRTIGALVFPYGLFYYSGSPPSALAMVKNVDSLGCDFHRQLRWVAICRGYHLWLWKCFFRGAV</sequence>
<dbReference type="InterPro" id="IPR000292">
    <property type="entry name" value="For/NO2_transpt"/>
</dbReference>
<protein>
    <submittedName>
        <fullName evidence="7">Uncharacterized protein</fullName>
    </submittedName>
</protein>
<dbReference type="STRING" id="48697.A0A101M7N9"/>
<dbReference type="GO" id="GO:0005886">
    <property type="term" value="C:plasma membrane"/>
    <property type="evidence" value="ECO:0007669"/>
    <property type="project" value="TreeGrafter"/>
</dbReference>
<dbReference type="PANTHER" id="PTHR30520">
    <property type="entry name" value="FORMATE TRANSPORTER-RELATED"/>
    <property type="match status" value="1"/>
</dbReference>
<dbReference type="GO" id="GO:0015513">
    <property type="term" value="F:high-affinity secondary active nitrite transmembrane transporter activity"/>
    <property type="evidence" value="ECO:0007669"/>
    <property type="project" value="TreeGrafter"/>
</dbReference>
<evidence type="ECO:0000256" key="3">
    <source>
        <dbReference type="ARBA" id="ARBA00022989"/>
    </source>
</evidence>
<evidence type="ECO:0000313" key="7">
    <source>
        <dbReference type="EMBL" id="KUM55465.1"/>
    </source>
</evidence>
<keyword evidence="3 6" id="KW-1133">Transmembrane helix</keyword>
<dbReference type="EMBL" id="LLXE01000924">
    <property type="protein sequence ID" value="KUM55465.1"/>
    <property type="molecule type" value="Genomic_DNA"/>
</dbReference>